<evidence type="ECO:0000256" key="4">
    <source>
        <dbReference type="ARBA" id="ARBA00022801"/>
    </source>
</evidence>
<accession>A0A928BSA7</accession>
<dbReference type="InterPro" id="IPR011683">
    <property type="entry name" value="Glyco_hydro_53"/>
</dbReference>
<feature type="signal peptide" evidence="6">
    <location>
        <begin position="1"/>
        <end position="20"/>
    </location>
</feature>
<feature type="chain" id="PRO_5038158131" description="Arabinogalactan endo-beta-1,4-galactanase" evidence="6">
    <location>
        <begin position="21"/>
        <end position="415"/>
    </location>
</feature>
<gene>
    <name evidence="7" type="ORF">E7102_01850</name>
</gene>
<dbReference type="AlphaFoldDB" id="A0A928BSA7"/>
<dbReference type="GO" id="GO:0015926">
    <property type="term" value="F:glucosidase activity"/>
    <property type="evidence" value="ECO:0007669"/>
    <property type="project" value="InterPro"/>
</dbReference>
<sequence>MKLLKLLFITTLLCSTNALRAQKYVGGDISMLPKYEEAGVEYKDKDGNTVSDVLGFFKEEGLNAMRVRLFVDPSQDNDKAVCQDIEYVKALGKRIKDAGMKLMLDFHYSDTWADPAKQWTPDAWKDLTDDQLREKIYEYTKESLEQMVAAGATPDFIQTGNEISYGMLWGTKANADGNNTNRCYTNSPEANWTRFINLLKKAGKACREVCPEAKIIIHSERTPKSDVLTDFFDRMTNASLDYDIIGLSYYPDHHGNLAKLETALTSLENKNYGKDIMIVETGYSYAWHIGDTFDYSATYPLTEEGQRQFTADLVAKLNNHESVKGLFWWWPEDNGNKMVTSGWWNAALYDHNTGKPYAAFYELKNFNNSSSGFQDITKEHKCKDCSWYTIGGRRLGNEPSKSGIYINDKKIKIVR</sequence>
<reference evidence="7" key="1">
    <citation type="submission" date="2019-04" db="EMBL/GenBank/DDBJ databases">
        <title>Evolution of Biomass-Degrading Anaerobic Consortia Revealed by Metagenomics.</title>
        <authorList>
            <person name="Peng X."/>
        </authorList>
    </citation>
    <scope>NUCLEOTIDE SEQUENCE</scope>
    <source>
        <strain evidence="7">SIG141</strain>
    </source>
</reference>
<evidence type="ECO:0000256" key="3">
    <source>
        <dbReference type="ARBA" id="ARBA00012556"/>
    </source>
</evidence>
<evidence type="ECO:0000256" key="5">
    <source>
        <dbReference type="ARBA" id="ARBA00023295"/>
    </source>
</evidence>
<dbReference type="Pfam" id="PF07745">
    <property type="entry name" value="Glyco_hydro_53"/>
    <property type="match status" value="1"/>
</dbReference>
<protein>
    <recommendedName>
        <fullName evidence="3 6">Arabinogalactan endo-beta-1,4-galactanase</fullName>
        <ecNumber evidence="3 6">3.2.1.89</ecNumber>
    </recommendedName>
</protein>
<dbReference type="GO" id="GO:0045490">
    <property type="term" value="P:pectin catabolic process"/>
    <property type="evidence" value="ECO:0007669"/>
    <property type="project" value="TreeGrafter"/>
</dbReference>
<dbReference type="InterPro" id="IPR017853">
    <property type="entry name" value="GH"/>
</dbReference>
<dbReference type="PANTHER" id="PTHR34983">
    <property type="entry name" value="ARABINOGALACTAN ENDO-BETA-1,4-GALACTANASE A"/>
    <property type="match status" value="1"/>
</dbReference>
<keyword evidence="6" id="KW-0732">Signal</keyword>
<dbReference type="EC" id="3.2.1.89" evidence="3 6"/>
<keyword evidence="4 6" id="KW-0378">Hydrolase</keyword>
<evidence type="ECO:0000313" key="8">
    <source>
        <dbReference type="Proteomes" id="UP000763088"/>
    </source>
</evidence>
<evidence type="ECO:0000256" key="6">
    <source>
        <dbReference type="RuleBase" id="RU361192"/>
    </source>
</evidence>
<dbReference type="Proteomes" id="UP000763088">
    <property type="component" value="Unassembled WGS sequence"/>
</dbReference>
<organism evidence="7 8">
    <name type="scientific">Xylanibacter ruminicola</name>
    <name type="common">Prevotella ruminicola</name>
    <dbReference type="NCBI Taxonomy" id="839"/>
    <lineage>
        <taxon>Bacteria</taxon>
        <taxon>Pseudomonadati</taxon>
        <taxon>Bacteroidota</taxon>
        <taxon>Bacteroidia</taxon>
        <taxon>Bacteroidales</taxon>
        <taxon>Prevotellaceae</taxon>
        <taxon>Xylanibacter</taxon>
    </lineage>
</organism>
<keyword evidence="5 6" id="KW-0326">Glycosidase</keyword>
<comment type="catalytic activity">
    <reaction evidence="1 6">
        <text>The enzyme specifically hydrolyzes (1-&gt;4)-beta-D-galactosidic linkages in type I arabinogalactans.</text>
        <dbReference type="EC" id="3.2.1.89"/>
    </reaction>
</comment>
<name>A0A928BSA7_XYLRU</name>
<dbReference type="SUPFAM" id="SSF51445">
    <property type="entry name" value="(Trans)glycosidases"/>
    <property type="match status" value="1"/>
</dbReference>
<proteinExistence type="inferred from homology"/>
<dbReference type="Gene3D" id="3.20.20.80">
    <property type="entry name" value="Glycosidases"/>
    <property type="match status" value="1"/>
</dbReference>
<evidence type="ECO:0000313" key="7">
    <source>
        <dbReference type="EMBL" id="MBE6265207.1"/>
    </source>
</evidence>
<evidence type="ECO:0000256" key="1">
    <source>
        <dbReference type="ARBA" id="ARBA00001695"/>
    </source>
</evidence>
<comment type="similarity">
    <text evidence="2 6">Belongs to the glycosyl hydrolase 53 family.</text>
</comment>
<evidence type="ECO:0000256" key="2">
    <source>
        <dbReference type="ARBA" id="ARBA00010687"/>
    </source>
</evidence>
<dbReference type="PANTHER" id="PTHR34983:SF1">
    <property type="entry name" value="ARABINOGALACTAN ENDO-BETA-1,4-GALACTANASE A"/>
    <property type="match status" value="1"/>
</dbReference>
<dbReference type="EMBL" id="SUYD01000002">
    <property type="protein sequence ID" value="MBE6265207.1"/>
    <property type="molecule type" value="Genomic_DNA"/>
</dbReference>
<dbReference type="GO" id="GO:0031218">
    <property type="term" value="F:arabinogalactan endo-1,4-beta-galactosidase activity"/>
    <property type="evidence" value="ECO:0007669"/>
    <property type="project" value="UniProtKB-EC"/>
</dbReference>
<comment type="caution">
    <text evidence="7">The sequence shown here is derived from an EMBL/GenBank/DDBJ whole genome shotgun (WGS) entry which is preliminary data.</text>
</comment>